<dbReference type="GO" id="GO:0005669">
    <property type="term" value="C:transcription factor TFIID complex"/>
    <property type="evidence" value="ECO:0007669"/>
    <property type="project" value="InterPro"/>
</dbReference>
<gene>
    <name evidence="11" type="ORF">DB88DRAFT_501091</name>
</gene>
<comment type="function">
    <text evidence="7">Functions as a component of the DNA-binding general transcription factor complex TFIID. Binding of TFIID to a promoter (with or without TATA element) is the initial step in pre-initiation complex (PIC) formation. TFIID plays a key role in the regulation of gene expression by RNA polymerase II through different activities such as transcription activator interaction, core promoter recognition and selectivity, TFIIA and TFIIB interaction, chromatin modification (histone acetylation by TAF1), facilitation of DNA opening and initiation of transcription.</text>
</comment>
<evidence type="ECO:0000256" key="7">
    <source>
        <dbReference type="ARBA" id="ARBA00025346"/>
    </source>
</evidence>
<feature type="region of interest" description="Disordered" evidence="9">
    <location>
        <begin position="114"/>
        <end position="134"/>
    </location>
</feature>
<protein>
    <recommendedName>
        <fullName evidence="3">Transcription initiation factor TFIID subunit 4</fullName>
    </recommendedName>
    <alternativeName>
        <fullName evidence="8">TBP-associated factor 4</fullName>
    </alternativeName>
</protein>
<organism evidence="11 12">
    <name type="scientific">Papiliotrema laurentii</name>
    <name type="common">Cryptococcus laurentii</name>
    <dbReference type="NCBI Taxonomy" id="5418"/>
    <lineage>
        <taxon>Eukaryota</taxon>
        <taxon>Fungi</taxon>
        <taxon>Dikarya</taxon>
        <taxon>Basidiomycota</taxon>
        <taxon>Agaricomycotina</taxon>
        <taxon>Tremellomycetes</taxon>
        <taxon>Tremellales</taxon>
        <taxon>Rhynchogastremaceae</taxon>
        <taxon>Papiliotrema</taxon>
    </lineage>
</organism>
<evidence type="ECO:0000313" key="11">
    <source>
        <dbReference type="EMBL" id="KAK1920798.1"/>
    </source>
</evidence>
<keyword evidence="12" id="KW-1185">Reference proteome</keyword>
<feature type="compositionally biased region" description="Low complexity" evidence="9">
    <location>
        <begin position="269"/>
        <end position="278"/>
    </location>
</feature>
<evidence type="ECO:0000256" key="5">
    <source>
        <dbReference type="ARBA" id="ARBA00023163"/>
    </source>
</evidence>
<dbReference type="Pfam" id="PF05236">
    <property type="entry name" value="TAF4"/>
    <property type="match status" value="1"/>
</dbReference>
<evidence type="ECO:0000256" key="6">
    <source>
        <dbReference type="ARBA" id="ARBA00023242"/>
    </source>
</evidence>
<evidence type="ECO:0000259" key="10">
    <source>
        <dbReference type="Pfam" id="PF05236"/>
    </source>
</evidence>
<comment type="subcellular location">
    <subcellularLocation>
        <location evidence="1">Nucleus</location>
    </subcellularLocation>
</comment>
<sequence length="419" mass="43935">MSASPAPSSSAAATPAAPARASSPPKARNPLDIRAEEDAARRINVGRALISGEAGGAGNTSDLFGKNALRTQLGSLAREHGVTFDDEALQYLALAAESRLRALLAQTLAVQTHRTSSSHTRPAPLTRSGKAKWDHEAISDPTAIIEAMNRQNKETEQAFRADRMSRIAKETEIQKARDRLAEREREQEEESGAMGEGAGTAAGPSTPAKSMGGSPASGGGSIGTPTFGGVMSDKKKKSAKKTHVTAEVQHKMSNMTAMRSVGFNKKYSWMSSSPAVSSPLAGKKRKKDGETGGGSGLNPSNAKAEPGSPSVKEEAGEGGNGPAGSRPGQADGTAGGRSDDRPRKKRHRVKLTDPARREVVVSREGGVERKLPDERVVTMQDVLFVLEKDGVGRGMGFGDDLVRRVWALGGMGAKGSPVL</sequence>
<feature type="region of interest" description="Disordered" evidence="9">
    <location>
        <begin position="155"/>
        <end position="257"/>
    </location>
</feature>
<evidence type="ECO:0000256" key="2">
    <source>
        <dbReference type="ARBA" id="ARBA00006178"/>
    </source>
</evidence>
<keyword evidence="5" id="KW-0804">Transcription</keyword>
<feature type="region of interest" description="Disordered" evidence="9">
    <location>
        <begin position="269"/>
        <end position="355"/>
    </location>
</feature>
<feature type="compositionally biased region" description="Basic residues" evidence="9">
    <location>
        <begin position="234"/>
        <end position="243"/>
    </location>
</feature>
<keyword evidence="6" id="KW-0539">Nucleus</keyword>
<dbReference type="AlphaFoldDB" id="A0AAD9CUG8"/>
<accession>A0AAD9CUG8</accession>
<feature type="domain" description="Transcription initiation factor TFIID component TAF4 C-terminal" evidence="10">
    <location>
        <begin position="62"/>
        <end position="189"/>
    </location>
</feature>
<keyword evidence="4" id="KW-0805">Transcription regulation</keyword>
<evidence type="ECO:0000256" key="9">
    <source>
        <dbReference type="SAM" id="MobiDB-lite"/>
    </source>
</evidence>
<comment type="similarity">
    <text evidence="2">Belongs to the TAF4 family.</text>
</comment>
<feature type="compositionally biased region" description="Low complexity" evidence="9">
    <location>
        <begin position="201"/>
        <end position="214"/>
    </location>
</feature>
<proteinExistence type="inferred from homology"/>
<evidence type="ECO:0000313" key="12">
    <source>
        <dbReference type="Proteomes" id="UP001182556"/>
    </source>
</evidence>
<evidence type="ECO:0000256" key="1">
    <source>
        <dbReference type="ARBA" id="ARBA00004123"/>
    </source>
</evidence>
<evidence type="ECO:0000256" key="4">
    <source>
        <dbReference type="ARBA" id="ARBA00023015"/>
    </source>
</evidence>
<feature type="compositionally biased region" description="Low complexity" evidence="9">
    <location>
        <begin position="1"/>
        <end position="26"/>
    </location>
</feature>
<dbReference type="Proteomes" id="UP001182556">
    <property type="component" value="Unassembled WGS sequence"/>
</dbReference>
<dbReference type="InterPro" id="IPR007900">
    <property type="entry name" value="TAF4_C"/>
</dbReference>
<dbReference type="GO" id="GO:0006352">
    <property type="term" value="P:DNA-templated transcription initiation"/>
    <property type="evidence" value="ECO:0007669"/>
    <property type="project" value="InterPro"/>
</dbReference>
<feature type="compositionally biased region" description="Basic and acidic residues" evidence="9">
    <location>
        <begin position="155"/>
        <end position="186"/>
    </location>
</feature>
<dbReference type="CDD" id="cd08045">
    <property type="entry name" value="HFD_TAF4"/>
    <property type="match status" value="1"/>
</dbReference>
<evidence type="ECO:0000256" key="3">
    <source>
        <dbReference type="ARBA" id="ARBA00017306"/>
    </source>
</evidence>
<dbReference type="EMBL" id="JAODAN010000012">
    <property type="protein sequence ID" value="KAK1920798.1"/>
    <property type="molecule type" value="Genomic_DNA"/>
</dbReference>
<reference evidence="11" key="1">
    <citation type="submission" date="2023-02" db="EMBL/GenBank/DDBJ databases">
        <title>Identification and recombinant expression of a fungal hydrolase from Papiliotrema laurentii that hydrolyzes apple cutin and clears colloidal polyester polyurethane.</title>
        <authorList>
            <consortium name="DOE Joint Genome Institute"/>
            <person name="Roman V.A."/>
            <person name="Bojanowski C."/>
            <person name="Crable B.R."/>
            <person name="Wagner D.N."/>
            <person name="Hung C.S."/>
            <person name="Nadeau L.J."/>
            <person name="Schratz L."/>
            <person name="Haridas S."/>
            <person name="Pangilinan J."/>
            <person name="Lipzen A."/>
            <person name="Na H."/>
            <person name="Yan M."/>
            <person name="Ng V."/>
            <person name="Grigoriev I.V."/>
            <person name="Spatafora J.W."/>
            <person name="Barlow D."/>
            <person name="Biffinger J."/>
            <person name="Kelley-Loughnane N."/>
            <person name="Varaljay V.A."/>
            <person name="Crookes-Goodson W.J."/>
        </authorList>
    </citation>
    <scope>NUCLEOTIDE SEQUENCE</scope>
    <source>
        <strain evidence="11">5307AH</strain>
    </source>
</reference>
<evidence type="ECO:0000256" key="8">
    <source>
        <dbReference type="ARBA" id="ARBA00031747"/>
    </source>
</evidence>
<comment type="caution">
    <text evidence="11">The sequence shown here is derived from an EMBL/GenBank/DDBJ whole genome shotgun (WGS) entry which is preliminary data.</text>
</comment>
<feature type="region of interest" description="Disordered" evidence="9">
    <location>
        <begin position="1"/>
        <end position="35"/>
    </location>
</feature>
<name>A0AAD9CUG8_PAPLA</name>